<dbReference type="InterPro" id="IPR052042">
    <property type="entry name" value="Tail_sheath_structural"/>
</dbReference>
<dbReference type="Proteomes" id="UP001501175">
    <property type="component" value="Unassembled WGS sequence"/>
</dbReference>
<dbReference type="Pfam" id="PF04984">
    <property type="entry name" value="Phage_sheath_1"/>
    <property type="match status" value="1"/>
</dbReference>
<comment type="caution">
    <text evidence="4">The sequence shown here is derived from an EMBL/GenBank/DDBJ whole genome shotgun (WGS) entry which is preliminary data.</text>
</comment>
<dbReference type="Gene3D" id="3.40.50.11780">
    <property type="match status" value="2"/>
</dbReference>
<protein>
    <submittedName>
        <fullName evidence="4">Phage tail sheath family protein</fullName>
    </submittedName>
</protein>
<organism evidence="4 5">
    <name type="scientific">Nibrella saemangeumensis</name>
    <dbReference type="NCBI Taxonomy" id="1084526"/>
    <lineage>
        <taxon>Bacteria</taxon>
        <taxon>Pseudomonadati</taxon>
        <taxon>Bacteroidota</taxon>
        <taxon>Cytophagia</taxon>
        <taxon>Cytophagales</taxon>
        <taxon>Spirosomataceae</taxon>
        <taxon>Nibrella</taxon>
    </lineage>
</organism>
<dbReference type="Pfam" id="PF17482">
    <property type="entry name" value="Phage_sheath_1C"/>
    <property type="match status" value="1"/>
</dbReference>
<dbReference type="InterPro" id="IPR035089">
    <property type="entry name" value="Phage_sheath_subtilisin"/>
</dbReference>
<evidence type="ECO:0000256" key="1">
    <source>
        <dbReference type="ARBA" id="ARBA00008005"/>
    </source>
</evidence>
<proteinExistence type="inferred from homology"/>
<evidence type="ECO:0000259" key="2">
    <source>
        <dbReference type="Pfam" id="PF04984"/>
    </source>
</evidence>
<reference evidence="5" key="1">
    <citation type="journal article" date="2019" name="Int. J. Syst. Evol. Microbiol.">
        <title>The Global Catalogue of Microorganisms (GCM) 10K type strain sequencing project: providing services to taxonomists for standard genome sequencing and annotation.</title>
        <authorList>
            <consortium name="The Broad Institute Genomics Platform"/>
            <consortium name="The Broad Institute Genome Sequencing Center for Infectious Disease"/>
            <person name="Wu L."/>
            <person name="Ma J."/>
        </authorList>
    </citation>
    <scope>NUCLEOTIDE SEQUENCE [LARGE SCALE GENOMIC DNA]</scope>
    <source>
        <strain evidence="5">JCM 17927</strain>
    </source>
</reference>
<gene>
    <name evidence="4" type="ORF">GCM10023189_35720</name>
</gene>
<dbReference type="EMBL" id="BAABHD010000032">
    <property type="protein sequence ID" value="GAA4460503.1"/>
    <property type="molecule type" value="Genomic_DNA"/>
</dbReference>
<feature type="domain" description="Tail sheath protein subtilisin-like" evidence="2">
    <location>
        <begin position="444"/>
        <end position="570"/>
    </location>
</feature>
<evidence type="ECO:0000259" key="3">
    <source>
        <dbReference type="Pfam" id="PF17482"/>
    </source>
</evidence>
<dbReference type="RefSeq" id="WP_345245444.1">
    <property type="nucleotide sequence ID" value="NZ_BAABHD010000032.1"/>
</dbReference>
<dbReference type="InterPro" id="IPR020287">
    <property type="entry name" value="Tail_sheath_C"/>
</dbReference>
<keyword evidence="5" id="KW-1185">Reference proteome</keyword>
<comment type="similarity">
    <text evidence="1">Belongs to the myoviridae tail sheath protein family.</text>
</comment>
<sequence>MATVYKTPGVYVEEIPKLPPSVAQVETAIPAFIGYTAKAEKLGENLLMKPTRLSSLLEFMQYFGGDKIPGDIDVVVDAANNYAVTEVTVANTERYFMFDGLRTFFDNGGGDCYIISVGLFGAAPAIGDDTTGFQGGLRALEKIDEPTLILFPDACRMVLNADDPNLYSLQQQALQQCAKLQDRFGVFDLKENLTGPLVNADANQENAVTNFRNNIGINNLKYGAAYTPWIYTTYPRDVDFNTFSGNVTSGGSPVDLGTVTSDATLNELVSVTNQAFTQITNSQTIINNIRRADPATGNPDGTGSDSVRTIKDKFAEFKRAVDTATDSAGAKAALDILMNFSRKSLLAFQALSTQFTGELLNSLNAYAASPTLWRGSAVGLIGIDKNTDVLALTEEADVPALYPAVNAVWLGLADAAAVAASTKDYGDSATVANHPAMGRLIALDVQAEFDKLAAFAESITNTVNTYKKTAQDNLYERHTIIGNIVKNIKKELSRIPPSGAVVGVYARVDNARGVWKAPANESLNSVLGPSVNISHEEQANLNVDAVAGKSINAIRAFTGKGTLVWGARTLAGNDNEWRYVSVRRFFNMVEESCKKATEPFVFEPNDANTWIKVQAMIENFLTNLWRQGALQGAKPEHAFYVAIGLGKTMTALDILEGRMIVEIGMAVVRPAEFIILQFSHKMAES</sequence>
<evidence type="ECO:0000313" key="4">
    <source>
        <dbReference type="EMBL" id="GAA4460503.1"/>
    </source>
</evidence>
<dbReference type="PANTHER" id="PTHR35861:SF1">
    <property type="entry name" value="PHAGE TAIL SHEATH PROTEIN"/>
    <property type="match status" value="1"/>
</dbReference>
<name>A0ABP8N627_9BACT</name>
<accession>A0ABP8N627</accession>
<dbReference type="PANTHER" id="PTHR35861">
    <property type="match status" value="1"/>
</dbReference>
<evidence type="ECO:0000313" key="5">
    <source>
        <dbReference type="Proteomes" id="UP001501175"/>
    </source>
</evidence>
<feature type="domain" description="Tail sheath protein C-terminal" evidence="3">
    <location>
        <begin position="574"/>
        <end position="678"/>
    </location>
</feature>